<dbReference type="PANTHER" id="PTHR44196:SF2">
    <property type="entry name" value="SHORT-CHAIN DEHYDROGENASE-RELATED"/>
    <property type="match status" value="1"/>
</dbReference>
<evidence type="ECO:0000313" key="6">
    <source>
        <dbReference type="Proteomes" id="UP000539111"/>
    </source>
</evidence>
<reference evidence="5 6" key="1">
    <citation type="submission" date="2020-07" db="EMBL/GenBank/DDBJ databases">
        <title>Sequencing the genomes of 1000 actinobacteria strains.</title>
        <authorList>
            <person name="Klenk H.-P."/>
        </authorList>
    </citation>
    <scope>NUCLEOTIDE SEQUENCE [LARGE SCALE GENOMIC DNA]</scope>
    <source>
        <strain evidence="5 6">DSM 26341</strain>
    </source>
</reference>
<name>A0A7Z0A848_9MICO</name>
<dbReference type="PRINTS" id="PR00081">
    <property type="entry name" value="GDHRDH"/>
</dbReference>
<accession>A0A7Z0A848</accession>
<dbReference type="EMBL" id="JACBZP010000001">
    <property type="protein sequence ID" value="NYI66184.1"/>
    <property type="molecule type" value="Genomic_DNA"/>
</dbReference>
<evidence type="ECO:0000256" key="3">
    <source>
        <dbReference type="RuleBase" id="RU000363"/>
    </source>
</evidence>
<dbReference type="InterPro" id="IPR002347">
    <property type="entry name" value="SDR_fam"/>
</dbReference>
<dbReference type="Gene3D" id="3.40.50.720">
    <property type="entry name" value="NAD(P)-binding Rossmann-like Domain"/>
    <property type="match status" value="1"/>
</dbReference>
<dbReference type="GO" id="GO:0016020">
    <property type="term" value="C:membrane"/>
    <property type="evidence" value="ECO:0007669"/>
    <property type="project" value="TreeGrafter"/>
</dbReference>
<comment type="similarity">
    <text evidence="1 3">Belongs to the short-chain dehydrogenases/reductases (SDR) family.</text>
</comment>
<dbReference type="PIRSF" id="PIRSF000126">
    <property type="entry name" value="11-beta-HSD1"/>
    <property type="match status" value="1"/>
</dbReference>
<dbReference type="Pfam" id="PF00106">
    <property type="entry name" value="adh_short"/>
    <property type="match status" value="1"/>
</dbReference>
<protein>
    <recommendedName>
        <fullName evidence="4">Ketoreductase domain-containing protein</fullName>
    </recommendedName>
</protein>
<evidence type="ECO:0000313" key="5">
    <source>
        <dbReference type="EMBL" id="NYI66184.1"/>
    </source>
</evidence>
<comment type="caution">
    <text evidence="5">The sequence shown here is derived from an EMBL/GenBank/DDBJ whole genome shotgun (WGS) entry which is preliminary data.</text>
</comment>
<dbReference type="PANTHER" id="PTHR44196">
    <property type="entry name" value="DEHYDROGENASE/REDUCTASE SDR FAMILY MEMBER 7B"/>
    <property type="match status" value="1"/>
</dbReference>
<feature type="domain" description="Ketoreductase" evidence="4">
    <location>
        <begin position="2"/>
        <end position="181"/>
    </location>
</feature>
<gene>
    <name evidence="5" type="ORF">BJY26_000490</name>
</gene>
<dbReference type="SUPFAM" id="SSF51735">
    <property type="entry name" value="NAD(P)-binding Rossmann-fold domains"/>
    <property type="match status" value="1"/>
</dbReference>
<dbReference type="SMART" id="SM00822">
    <property type="entry name" value="PKS_KR"/>
    <property type="match status" value="1"/>
</dbReference>
<dbReference type="AlphaFoldDB" id="A0A7Z0A848"/>
<dbReference type="Proteomes" id="UP000539111">
    <property type="component" value="Unassembled WGS sequence"/>
</dbReference>
<sequence>MTRALITGGTSGIGLAFAKALASDGYDLVLVARTPTTLAEIKSELEREYGITAETLAADLSKRPDLDAVAERASRGDLDAIVNNAGYGLRGTFLDNDLAAWEAQDDVLTRAVMVLSHAAGRAMRDRGSGMIINVSSVAGYTTMGVYAAAKSWTTVFSEALATELAGTGVHVTAVLPGFVHSEFHRRAGLNMSWLPAAGWLTAEHVAGRGLSDARAGKTLSIPGAVYQVAARVARIAPRPLIRGISGGFASRRIKSN</sequence>
<dbReference type="InterPro" id="IPR057326">
    <property type="entry name" value="KR_dom"/>
</dbReference>
<dbReference type="CDD" id="cd05233">
    <property type="entry name" value="SDR_c"/>
    <property type="match status" value="1"/>
</dbReference>
<proteinExistence type="inferred from homology"/>
<dbReference type="GO" id="GO:0016491">
    <property type="term" value="F:oxidoreductase activity"/>
    <property type="evidence" value="ECO:0007669"/>
    <property type="project" value="UniProtKB-KW"/>
</dbReference>
<evidence type="ECO:0000256" key="1">
    <source>
        <dbReference type="ARBA" id="ARBA00006484"/>
    </source>
</evidence>
<evidence type="ECO:0000259" key="4">
    <source>
        <dbReference type="SMART" id="SM00822"/>
    </source>
</evidence>
<dbReference type="InterPro" id="IPR036291">
    <property type="entry name" value="NAD(P)-bd_dom_sf"/>
</dbReference>
<keyword evidence="6" id="KW-1185">Reference proteome</keyword>
<dbReference type="PRINTS" id="PR00080">
    <property type="entry name" value="SDRFAMILY"/>
</dbReference>
<evidence type="ECO:0000256" key="2">
    <source>
        <dbReference type="ARBA" id="ARBA00023002"/>
    </source>
</evidence>
<dbReference type="RefSeq" id="WP_179425357.1">
    <property type="nucleotide sequence ID" value="NZ_JACBZP010000001.1"/>
</dbReference>
<keyword evidence="2" id="KW-0560">Oxidoreductase</keyword>
<organism evidence="5 6">
    <name type="scientific">Spelaeicoccus albus</name>
    <dbReference type="NCBI Taxonomy" id="1280376"/>
    <lineage>
        <taxon>Bacteria</taxon>
        <taxon>Bacillati</taxon>
        <taxon>Actinomycetota</taxon>
        <taxon>Actinomycetes</taxon>
        <taxon>Micrococcales</taxon>
        <taxon>Brevibacteriaceae</taxon>
        <taxon>Spelaeicoccus</taxon>
    </lineage>
</organism>